<protein>
    <submittedName>
        <fullName evidence="2">Carboxymuconolactone decarboxylase</fullName>
    </submittedName>
</protein>
<dbReference type="InterPro" id="IPR029032">
    <property type="entry name" value="AhpD-like"/>
</dbReference>
<dbReference type="GO" id="GO:0051920">
    <property type="term" value="F:peroxiredoxin activity"/>
    <property type="evidence" value="ECO:0007669"/>
    <property type="project" value="InterPro"/>
</dbReference>
<dbReference type="AlphaFoldDB" id="D8MTE6"/>
<dbReference type="Proteomes" id="UP000008793">
    <property type="component" value="Chromosome"/>
</dbReference>
<dbReference type="Pfam" id="PF02627">
    <property type="entry name" value="CMD"/>
    <property type="match status" value="2"/>
</dbReference>
<evidence type="ECO:0000313" key="2">
    <source>
        <dbReference type="EMBL" id="CAX60103.1"/>
    </source>
</evidence>
<dbReference type="GeneID" id="90512563"/>
<dbReference type="KEGG" id="ebi:EbC_25720"/>
<dbReference type="EMBL" id="FP236843">
    <property type="protein sequence ID" value="CAX60103.1"/>
    <property type="molecule type" value="Genomic_DNA"/>
</dbReference>
<reference evidence="2 3" key="1">
    <citation type="journal article" date="2010" name="BMC Genomics">
        <title>Genome comparison of the epiphytic bacteria Erwinia billingiae and E. tasmaniensis with the pear pathogen E. pyrifoliae.</title>
        <authorList>
            <person name="Kube M."/>
            <person name="Migdoll A.M."/>
            <person name="Gehring I."/>
            <person name="Heitmann K."/>
            <person name="Mayer Y."/>
            <person name="Kuhl H."/>
            <person name="Knaust F."/>
            <person name="Geider K."/>
            <person name="Reinhardt R."/>
        </authorList>
    </citation>
    <scope>NUCLEOTIDE SEQUENCE [LARGE SCALE GENOMIC DNA]</scope>
    <source>
        <strain evidence="2 3">Eb661</strain>
    </source>
</reference>
<name>D8MTE6_ERWBE</name>
<dbReference type="eggNOG" id="COG0599">
    <property type="taxonomic scope" value="Bacteria"/>
</dbReference>
<dbReference type="PANTHER" id="PTHR33570:SF10">
    <property type="entry name" value="GAMMA-CARBOXYMUCONOLACTONE DECARBOXYLASE"/>
    <property type="match status" value="1"/>
</dbReference>
<gene>
    <name evidence="2" type="ordered locus">EbC_25720</name>
</gene>
<dbReference type="InterPro" id="IPR003779">
    <property type="entry name" value="CMD-like"/>
</dbReference>
<dbReference type="RefSeq" id="WP_013202589.1">
    <property type="nucleotide sequence ID" value="NC_014306.1"/>
</dbReference>
<dbReference type="InterPro" id="IPR052512">
    <property type="entry name" value="4CMD/NDH-1_regulator"/>
</dbReference>
<proteinExistence type="predicted"/>
<accession>D8MTE6</accession>
<evidence type="ECO:0000313" key="3">
    <source>
        <dbReference type="Proteomes" id="UP000008793"/>
    </source>
</evidence>
<dbReference type="Gene3D" id="1.20.1290.10">
    <property type="entry name" value="AhpD-like"/>
    <property type="match status" value="1"/>
</dbReference>
<dbReference type="SUPFAM" id="SSF69118">
    <property type="entry name" value="AhpD-like"/>
    <property type="match status" value="1"/>
</dbReference>
<keyword evidence="3" id="KW-1185">Reference proteome</keyword>
<dbReference type="HOGENOM" id="CLU_093841_0_0_6"/>
<sequence>MMNSTDSLNPGQRAIIPIAAFTAKGDLSSLAAALDNGLNAGLTINEIKEVLLQMYAYTGFPRSLNGITAFMNVVNDREAAGKLDSQGTDPSPASADKSRAEVGAEIQTLIAGRVLKAEKGNFIAFLPEINVFLQEHLFADVISRDNLSLQDREIATIAALTALGGVEAQLKSHLAGGLNVGLSQQQIGALFTEYGNSVNNSEGQRGEALLAEVLLSRAAD</sequence>
<dbReference type="PANTHER" id="PTHR33570">
    <property type="entry name" value="4-CARBOXYMUCONOLACTONE DECARBOXYLASE FAMILY PROTEIN"/>
    <property type="match status" value="1"/>
</dbReference>
<feature type="domain" description="Carboxymuconolactone decarboxylase-like" evidence="1">
    <location>
        <begin position="132"/>
        <end position="191"/>
    </location>
</feature>
<feature type="domain" description="Carboxymuconolactone decarboxylase-like" evidence="1">
    <location>
        <begin position="6"/>
        <end position="67"/>
    </location>
</feature>
<evidence type="ECO:0000259" key="1">
    <source>
        <dbReference type="Pfam" id="PF02627"/>
    </source>
</evidence>
<dbReference type="STRING" id="634500.EbC_25720"/>
<organism evidence="3">
    <name type="scientific">Erwinia billingiae (strain Eb661)</name>
    <dbReference type="NCBI Taxonomy" id="634500"/>
    <lineage>
        <taxon>Bacteria</taxon>
        <taxon>Pseudomonadati</taxon>
        <taxon>Pseudomonadota</taxon>
        <taxon>Gammaproteobacteria</taxon>
        <taxon>Enterobacterales</taxon>
        <taxon>Erwiniaceae</taxon>
        <taxon>Erwinia</taxon>
    </lineage>
</organism>